<dbReference type="PROSITE" id="PS51898">
    <property type="entry name" value="TYR_RECOMBINASE"/>
    <property type="match status" value="1"/>
</dbReference>
<proteinExistence type="predicted"/>
<dbReference type="PANTHER" id="PTHR30349">
    <property type="entry name" value="PHAGE INTEGRASE-RELATED"/>
    <property type="match status" value="1"/>
</dbReference>
<dbReference type="Pfam" id="PF00589">
    <property type="entry name" value="Phage_integrase"/>
    <property type="match status" value="1"/>
</dbReference>
<feature type="domain" description="Tyr recombinase" evidence="2">
    <location>
        <begin position="150"/>
        <end position="333"/>
    </location>
</feature>
<dbReference type="InterPro" id="IPR050090">
    <property type="entry name" value="Tyrosine_recombinase_XerCD"/>
</dbReference>
<evidence type="ECO:0000259" key="2">
    <source>
        <dbReference type="PROSITE" id="PS51898"/>
    </source>
</evidence>
<protein>
    <submittedName>
        <fullName evidence="3">Site-specific recombinase XerC</fullName>
    </submittedName>
</protein>
<dbReference type="InterPro" id="IPR013762">
    <property type="entry name" value="Integrase-like_cat_sf"/>
</dbReference>
<accession>A0A839RXF1</accession>
<gene>
    <name evidence="3" type="ORF">FHS23_000830</name>
</gene>
<dbReference type="SUPFAM" id="SSF56349">
    <property type="entry name" value="DNA breaking-rejoining enzymes"/>
    <property type="match status" value="1"/>
</dbReference>
<dbReference type="PANTHER" id="PTHR30349:SF81">
    <property type="entry name" value="TYROSINE RECOMBINASE XERC"/>
    <property type="match status" value="1"/>
</dbReference>
<dbReference type="GO" id="GO:0006310">
    <property type="term" value="P:DNA recombination"/>
    <property type="evidence" value="ECO:0007669"/>
    <property type="project" value="UniProtKB-KW"/>
</dbReference>
<keyword evidence="4" id="KW-1185">Reference proteome</keyword>
<dbReference type="EMBL" id="JACHWU010000001">
    <property type="protein sequence ID" value="MBB3049835.1"/>
    <property type="molecule type" value="Genomic_DNA"/>
</dbReference>
<evidence type="ECO:0000256" key="1">
    <source>
        <dbReference type="ARBA" id="ARBA00023172"/>
    </source>
</evidence>
<sequence>MDIELYAPPAEPPRVPAALVSTALDDARQPAPALVHRTVARSVARGSEKTARLRLERLARVVMATDSRIADPAQVWAADWSAMPVEAFEAIDAGIARTWESSAATRNAMRDSVRAVVRESVKAGILTHDQATPMLSAMVPEKAPRDEEKQSRGHLPVPRIKDAFHELAHDRSLTARRDTALVALLLGAGLRRAEAVTIDLADLDDHHEFVTVHGKGGAVRDVPLAAAVRRALRAWLAVRGEGPGPLLTPVTRTKPRRPIFDRRLSTGTVAQVVARRFGEDVAPHDLRRTFTGNLLESGADLSSASKILGHVNPATTAGYDRRGRATRLADVERVTLPVEDVTDDG</sequence>
<evidence type="ECO:0000313" key="4">
    <source>
        <dbReference type="Proteomes" id="UP000550714"/>
    </source>
</evidence>
<dbReference type="Proteomes" id="UP000550714">
    <property type="component" value="Unassembled WGS sequence"/>
</dbReference>
<dbReference type="Gene3D" id="1.10.443.10">
    <property type="entry name" value="Intergrase catalytic core"/>
    <property type="match status" value="1"/>
</dbReference>
<evidence type="ECO:0000313" key="3">
    <source>
        <dbReference type="EMBL" id="MBB3049835.1"/>
    </source>
</evidence>
<keyword evidence="1" id="KW-0233">DNA recombination</keyword>
<comment type="caution">
    <text evidence="3">The sequence shown here is derived from an EMBL/GenBank/DDBJ whole genome shotgun (WGS) entry which is preliminary data.</text>
</comment>
<dbReference type="GO" id="GO:0015074">
    <property type="term" value="P:DNA integration"/>
    <property type="evidence" value="ECO:0007669"/>
    <property type="project" value="InterPro"/>
</dbReference>
<dbReference type="InterPro" id="IPR011010">
    <property type="entry name" value="DNA_brk_join_enz"/>
</dbReference>
<dbReference type="CDD" id="cd00397">
    <property type="entry name" value="DNA_BRE_C"/>
    <property type="match status" value="1"/>
</dbReference>
<dbReference type="RefSeq" id="WP_183648011.1">
    <property type="nucleotide sequence ID" value="NZ_JACHWU010000001.1"/>
</dbReference>
<dbReference type="InterPro" id="IPR002104">
    <property type="entry name" value="Integrase_catalytic"/>
</dbReference>
<reference evidence="3 4" key="1">
    <citation type="submission" date="2020-08" db="EMBL/GenBank/DDBJ databases">
        <title>Genomic Encyclopedia of Type Strains, Phase III (KMG-III): the genomes of soil and plant-associated and newly described type strains.</title>
        <authorList>
            <person name="Whitman W."/>
        </authorList>
    </citation>
    <scope>NUCLEOTIDE SEQUENCE [LARGE SCALE GENOMIC DNA]</scope>
    <source>
        <strain evidence="3 4">CECT 8577</strain>
    </source>
</reference>
<name>A0A839RXF1_9PSEU</name>
<organism evidence="3 4">
    <name type="scientific">Prauserella isguenensis</name>
    <dbReference type="NCBI Taxonomy" id="1470180"/>
    <lineage>
        <taxon>Bacteria</taxon>
        <taxon>Bacillati</taxon>
        <taxon>Actinomycetota</taxon>
        <taxon>Actinomycetes</taxon>
        <taxon>Pseudonocardiales</taxon>
        <taxon>Pseudonocardiaceae</taxon>
        <taxon>Prauserella</taxon>
    </lineage>
</organism>
<dbReference type="AlphaFoldDB" id="A0A839RXF1"/>
<dbReference type="GO" id="GO:0003677">
    <property type="term" value="F:DNA binding"/>
    <property type="evidence" value="ECO:0007669"/>
    <property type="project" value="InterPro"/>
</dbReference>